<evidence type="ECO:0008006" key="3">
    <source>
        <dbReference type="Google" id="ProtNLM"/>
    </source>
</evidence>
<dbReference type="OrthoDB" id="3503208at2759"/>
<sequence length="252" mass="28852">MSLSNKIVSPAEWLEARKALLVKEKELTRLSDEIAKQRRALPWEEVSKDYVFDGVNGKETLSDLFKDKSQLIVYHFMLAPEEDAGCTGCSFIGDHHNGTDAHLEQRDTTWVAVSRAPYEKLAKYKERMGWTWKWVSADGNSFPEDMNVYFKDPLTGTETYNYSTTKFSSGDWPGLSVFYKDKDTGKIYHTYSTYARGLDVLLSTLKELDFTPKGRDEEQFGRNKMAWVKRHDEYEAEGDCCSTRKADSTVAA</sequence>
<dbReference type="AlphaFoldDB" id="A0A0C3L101"/>
<dbReference type="Proteomes" id="UP000054248">
    <property type="component" value="Unassembled WGS sequence"/>
</dbReference>
<gene>
    <name evidence="1" type="ORF">M407DRAFT_7324</name>
</gene>
<dbReference type="SUPFAM" id="SSF52833">
    <property type="entry name" value="Thioredoxin-like"/>
    <property type="match status" value="1"/>
</dbReference>
<evidence type="ECO:0000313" key="2">
    <source>
        <dbReference type="Proteomes" id="UP000054248"/>
    </source>
</evidence>
<dbReference type="Pfam" id="PF05988">
    <property type="entry name" value="DUF899"/>
    <property type="match status" value="1"/>
</dbReference>
<dbReference type="HOGENOM" id="CLU_066898_2_0_1"/>
<proteinExistence type="predicted"/>
<dbReference type="InterPro" id="IPR010296">
    <property type="entry name" value="DUF899_thioredox"/>
</dbReference>
<keyword evidence="2" id="KW-1185">Reference proteome</keyword>
<reference evidence="1 2" key="1">
    <citation type="submission" date="2014-04" db="EMBL/GenBank/DDBJ databases">
        <authorList>
            <consortium name="DOE Joint Genome Institute"/>
            <person name="Kuo A."/>
            <person name="Girlanda M."/>
            <person name="Perotto S."/>
            <person name="Kohler A."/>
            <person name="Nagy L.G."/>
            <person name="Floudas D."/>
            <person name="Copeland A."/>
            <person name="Barry K.W."/>
            <person name="Cichocki N."/>
            <person name="Veneault-Fourrey C."/>
            <person name="LaButti K."/>
            <person name="Lindquist E.A."/>
            <person name="Lipzen A."/>
            <person name="Lundell T."/>
            <person name="Morin E."/>
            <person name="Murat C."/>
            <person name="Sun H."/>
            <person name="Tunlid A."/>
            <person name="Henrissat B."/>
            <person name="Grigoriev I.V."/>
            <person name="Hibbett D.S."/>
            <person name="Martin F."/>
            <person name="Nordberg H.P."/>
            <person name="Cantor M.N."/>
            <person name="Hua S.X."/>
        </authorList>
    </citation>
    <scope>NUCLEOTIDE SEQUENCE [LARGE SCALE GENOMIC DNA]</scope>
    <source>
        <strain evidence="1 2">MUT 4182</strain>
    </source>
</reference>
<accession>A0A0C3L101</accession>
<dbReference type="STRING" id="1051891.A0A0C3L101"/>
<name>A0A0C3L101_9AGAM</name>
<dbReference type="EMBL" id="KN823010">
    <property type="protein sequence ID" value="KIO27363.1"/>
    <property type="molecule type" value="Genomic_DNA"/>
</dbReference>
<dbReference type="InterPro" id="IPR036249">
    <property type="entry name" value="Thioredoxin-like_sf"/>
</dbReference>
<organism evidence="1 2">
    <name type="scientific">Tulasnella calospora MUT 4182</name>
    <dbReference type="NCBI Taxonomy" id="1051891"/>
    <lineage>
        <taxon>Eukaryota</taxon>
        <taxon>Fungi</taxon>
        <taxon>Dikarya</taxon>
        <taxon>Basidiomycota</taxon>
        <taxon>Agaricomycotina</taxon>
        <taxon>Agaricomycetes</taxon>
        <taxon>Cantharellales</taxon>
        <taxon>Tulasnellaceae</taxon>
        <taxon>Tulasnella</taxon>
    </lineage>
</organism>
<evidence type="ECO:0000313" key="1">
    <source>
        <dbReference type="EMBL" id="KIO27363.1"/>
    </source>
</evidence>
<protein>
    <recommendedName>
        <fullName evidence="3">DUF899 domain-containing protein</fullName>
    </recommendedName>
</protein>
<reference evidence="2" key="2">
    <citation type="submission" date="2015-01" db="EMBL/GenBank/DDBJ databases">
        <title>Evolutionary Origins and Diversification of the Mycorrhizal Mutualists.</title>
        <authorList>
            <consortium name="DOE Joint Genome Institute"/>
            <consortium name="Mycorrhizal Genomics Consortium"/>
            <person name="Kohler A."/>
            <person name="Kuo A."/>
            <person name="Nagy L.G."/>
            <person name="Floudas D."/>
            <person name="Copeland A."/>
            <person name="Barry K.W."/>
            <person name="Cichocki N."/>
            <person name="Veneault-Fourrey C."/>
            <person name="LaButti K."/>
            <person name="Lindquist E.A."/>
            <person name="Lipzen A."/>
            <person name="Lundell T."/>
            <person name="Morin E."/>
            <person name="Murat C."/>
            <person name="Riley R."/>
            <person name="Ohm R."/>
            <person name="Sun H."/>
            <person name="Tunlid A."/>
            <person name="Henrissat B."/>
            <person name="Grigoriev I.V."/>
            <person name="Hibbett D.S."/>
            <person name="Martin F."/>
        </authorList>
    </citation>
    <scope>NUCLEOTIDE SEQUENCE [LARGE SCALE GENOMIC DNA]</scope>
    <source>
        <strain evidence="2">MUT 4182</strain>
    </source>
</reference>